<sequence>MSVSRCVTDTSTTQWEALTVNTNSNMKRNMRWLAICVALLANGTIKAQQATITSPDQKISVQLMAPAGSSPEAGYLKVRYTANGKTTEAIPRIDLGLVLNNQDYAKALRFIKAGKPTVIREQYTALHGKKLNRSNTANEVVLTFDNAAKNRLNLIVRAYNDGIAFRYELPEKQGSFTVNDELTAYTIAPETTRWMEKWNPANEGLYTAMSNDKVQQQEWCYPALFNTGDSACWFLLHESDVNRSYCGSKLSNLADKASYKITFPDPKDGRGKGESAPTISLPWKSPWRVVIMGSLADVVASTLVEDVAPASVLPNTAWVKPGMVSWNYWSDNHGTKDYNTVCRFADLAATMHWPYTLLDWEWDAMGNGGKLEDALTYIKSKGIKPLMWYNSGGDHTWVSATPKDRMLTHENRVAEFTKLKQLGVAGVKIDFFESEKQDMIRYYLDILDDAAQFEMMVYFHGCIVPRGWSRTYPHLMTYEAVRGAEWYNNGPEFTYTAPEHNTILPFTRNVIGPMDYTPVTFTNSQYPHITSYGHELALSVLFESGMQHLADRPEGYYQLPDAPKNFLQQVPNTWDETRLVDGYPGKEVTLARRKGNNWYIAGVNAELKEKRKSLPLTFLPGNTRYQVTLIADGKHDKDFSTTYSVTDSTGKLNVKLLRRGGFAAVLTPIQ</sequence>
<dbReference type="Proteomes" id="UP000627292">
    <property type="component" value="Unassembled WGS sequence"/>
</dbReference>
<evidence type="ECO:0000256" key="3">
    <source>
        <dbReference type="ARBA" id="ARBA00022801"/>
    </source>
</evidence>
<dbReference type="InterPro" id="IPR013780">
    <property type="entry name" value="Glyco_hydro_b"/>
</dbReference>
<keyword evidence="4" id="KW-0106">Calcium</keyword>
<keyword evidence="5" id="KW-0326">Glycosidase</keyword>
<accession>A0A917J0F2</accession>
<dbReference type="GO" id="GO:0030246">
    <property type="term" value="F:carbohydrate binding"/>
    <property type="evidence" value="ECO:0007669"/>
    <property type="project" value="InterPro"/>
</dbReference>
<dbReference type="PANTHER" id="PTHR35803:SF2">
    <property type="entry name" value="RETAINING ALPHA-GALACTOSIDASE"/>
    <property type="match status" value="1"/>
</dbReference>
<organism evidence="9 10">
    <name type="scientific">Filimonas zeae</name>
    <dbReference type="NCBI Taxonomy" id="1737353"/>
    <lineage>
        <taxon>Bacteria</taxon>
        <taxon>Pseudomonadati</taxon>
        <taxon>Bacteroidota</taxon>
        <taxon>Chitinophagia</taxon>
        <taxon>Chitinophagales</taxon>
        <taxon>Chitinophagaceae</taxon>
        <taxon>Filimonas</taxon>
    </lineage>
</organism>
<evidence type="ECO:0000256" key="2">
    <source>
        <dbReference type="ARBA" id="ARBA00011245"/>
    </source>
</evidence>
<protein>
    <submittedName>
        <fullName evidence="9">Alpha-glucosidase</fullName>
    </submittedName>
</protein>
<dbReference type="InterPro" id="IPR052720">
    <property type="entry name" value="Glycosyl_hydrolase_97"/>
</dbReference>
<dbReference type="InterPro" id="IPR014718">
    <property type="entry name" value="GH-type_carb-bd"/>
</dbReference>
<evidence type="ECO:0000259" key="7">
    <source>
        <dbReference type="Pfam" id="PF14508"/>
    </source>
</evidence>
<dbReference type="PANTHER" id="PTHR35803">
    <property type="entry name" value="GLUCAN 1,4-ALPHA-GLUCOSIDASE SUSB-RELATED"/>
    <property type="match status" value="1"/>
</dbReference>
<comment type="cofactor">
    <cofactor evidence="1">
        <name>Ca(2+)</name>
        <dbReference type="ChEBI" id="CHEBI:29108"/>
    </cofactor>
</comment>
<dbReference type="Pfam" id="PF14508">
    <property type="entry name" value="GH97_N"/>
    <property type="match status" value="1"/>
</dbReference>
<comment type="subunit">
    <text evidence="2">Monomer.</text>
</comment>
<feature type="domain" description="Glycosyl-hydrolase 97 N-terminal" evidence="7">
    <location>
        <begin position="52"/>
        <end position="308"/>
    </location>
</feature>
<dbReference type="InterPro" id="IPR017853">
    <property type="entry name" value="GH"/>
</dbReference>
<evidence type="ECO:0000313" key="9">
    <source>
        <dbReference type="EMBL" id="GGH72782.1"/>
    </source>
</evidence>
<dbReference type="AlphaFoldDB" id="A0A917J0F2"/>
<proteinExistence type="predicted"/>
<dbReference type="GO" id="GO:0016798">
    <property type="term" value="F:hydrolase activity, acting on glycosyl bonds"/>
    <property type="evidence" value="ECO:0007669"/>
    <property type="project" value="UniProtKB-KW"/>
</dbReference>
<keyword evidence="10" id="KW-1185">Reference proteome</keyword>
<dbReference type="EMBL" id="BMIB01000003">
    <property type="protein sequence ID" value="GGH72782.1"/>
    <property type="molecule type" value="Genomic_DNA"/>
</dbReference>
<evidence type="ECO:0000256" key="4">
    <source>
        <dbReference type="ARBA" id="ARBA00022837"/>
    </source>
</evidence>
<name>A0A917J0F2_9BACT</name>
<evidence type="ECO:0000313" key="10">
    <source>
        <dbReference type="Proteomes" id="UP000627292"/>
    </source>
</evidence>
<comment type="caution">
    <text evidence="9">The sequence shown here is derived from an EMBL/GenBank/DDBJ whole genome shotgun (WGS) entry which is preliminary data.</text>
</comment>
<feature type="domain" description="Glycosyl-hydrolase 97 catalytic" evidence="6">
    <location>
        <begin position="331"/>
        <end position="481"/>
    </location>
</feature>
<dbReference type="InterPro" id="IPR029486">
    <property type="entry name" value="GH97_N"/>
</dbReference>
<dbReference type="InterPro" id="IPR029483">
    <property type="entry name" value="GH97_C"/>
</dbReference>
<dbReference type="Gene3D" id="2.70.98.10">
    <property type="match status" value="1"/>
</dbReference>
<dbReference type="Gene3D" id="3.20.20.70">
    <property type="entry name" value="Aldolase class I"/>
    <property type="match status" value="1"/>
</dbReference>
<feature type="domain" description="Glycosyl-hydrolase 97 C-terminal oligomerisation" evidence="8">
    <location>
        <begin position="573"/>
        <end position="666"/>
    </location>
</feature>
<gene>
    <name evidence="9" type="ORF">GCM10011379_33590</name>
</gene>
<dbReference type="InterPro" id="IPR013785">
    <property type="entry name" value="Aldolase_TIM"/>
</dbReference>
<dbReference type="SUPFAM" id="SSF51445">
    <property type="entry name" value="(Trans)glycosidases"/>
    <property type="match status" value="1"/>
</dbReference>
<dbReference type="InterPro" id="IPR019563">
    <property type="entry name" value="GH97_catalytic"/>
</dbReference>
<evidence type="ECO:0000259" key="6">
    <source>
        <dbReference type="Pfam" id="PF10566"/>
    </source>
</evidence>
<evidence type="ECO:0000256" key="5">
    <source>
        <dbReference type="ARBA" id="ARBA00023295"/>
    </source>
</evidence>
<dbReference type="Pfam" id="PF14509">
    <property type="entry name" value="GH97_C"/>
    <property type="match status" value="1"/>
</dbReference>
<dbReference type="Pfam" id="PF10566">
    <property type="entry name" value="Glyco_hydro_97"/>
    <property type="match status" value="1"/>
</dbReference>
<evidence type="ECO:0000259" key="8">
    <source>
        <dbReference type="Pfam" id="PF14509"/>
    </source>
</evidence>
<keyword evidence="3" id="KW-0378">Hydrolase</keyword>
<evidence type="ECO:0000256" key="1">
    <source>
        <dbReference type="ARBA" id="ARBA00001913"/>
    </source>
</evidence>
<reference evidence="9" key="1">
    <citation type="journal article" date="2014" name="Int. J. Syst. Evol. Microbiol.">
        <title>Complete genome sequence of Corynebacterium casei LMG S-19264T (=DSM 44701T), isolated from a smear-ripened cheese.</title>
        <authorList>
            <consortium name="US DOE Joint Genome Institute (JGI-PGF)"/>
            <person name="Walter F."/>
            <person name="Albersmeier A."/>
            <person name="Kalinowski J."/>
            <person name="Ruckert C."/>
        </authorList>
    </citation>
    <scope>NUCLEOTIDE SEQUENCE</scope>
    <source>
        <strain evidence="9">CGMCC 1.15290</strain>
    </source>
</reference>
<dbReference type="Gene3D" id="2.60.40.1180">
    <property type="entry name" value="Golgi alpha-mannosidase II"/>
    <property type="match status" value="1"/>
</dbReference>
<reference evidence="9" key="2">
    <citation type="submission" date="2020-09" db="EMBL/GenBank/DDBJ databases">
        <authorList>
            <person name="Sun Q."/>
            <person name="Zhou Y."/>
        </authorList>
    </citation>
    <scope>NUCLEOTIDE SEQUENCE</scope>
    <source>
        <strain evidence="9">CGMCC 1.15290</strain>
    </source>
</reference>